<evidence type="ECO:0000256" key="2">
    <source>
        <dbReference type="ARBA" id="ARBA00022483"/>
    </source>
</evidence>
<gene>
    <name evidence="3" type="ORF">A2U01_0009570</name>
</gene>
<evidence type="ECO:0000313" key="3">
    <source>
        <dbReference type="EMBL" id="MCH88679.1"/>
    </source>
</evidence>
<feature type="non-terminal residue" evidence="3">
    <location>
        <position position="1"/>
    </location>
</feature>
<dbReference type="InterPro" id="IPR001680">
    <property type="entry name" value="WD40_rpt"/>
</dbReference>
<organism evidence="3 4">
    <name type="scientific">Trifolium medium</name>
    <dbReference type="NCBI Taxonomy" id="97028"/>
    <lineage>
        <taxon>Eukaryota</taxon>
        <taxon>Viridiplantae</taxon>
        <taxon>Streptophyta</taxon>
        <taxon>Embryophyta</taxon>
        <taxon>Tracheophyta</taxon>
        <taxon>Spermatophyta</taxon>
        <taxon>Magnoliopsida</taxon>
        <taxon>eudicotyledons</taxon>
        <taxon>Gunneridae</taxon>
        <taxon>Pentapetalae</taxon>
        <taxon>rosids</taxon>
        <taxon>fabids</taxon>
        <taxon>Fabales</taxon>
        <taxon>Fabaceae</taxon>
        <taxon>Papilionoideae</taxon>
        <taxon>50 kb inversion clade</taxon>
        <taxon>NPAAA clade</taxon>
        <taxon>Hologalegina</taxon>
        <taxon>IRL clade</taxon>
        <taxon>Trifolieae</taxon>
        <taxon>Trifolium</taxon>
    </lineage>
</organism>
<dbReference type="PANTHER" id="PTHR10241:SF38">
    <property type="entry name" value="TRANSDUCIN FAMILY PROTEIN _ WD-40 REPEAT FAMILY PROTEIN"/>
    <property type="match status" value="1"/>
</dbReference>
<dbReference type="Proteomes" id="UP000265520">
    <property type="component" value="Unassembled WGS sequence"/>
</dbReference>
<reference evidence="3 4" key="1">
    <citation type="journal article" date="2018" name="Front. Plant Sci.">
        <title>Red Clover (Trifolium pratense) and Zigzag Clover (T. medium) - A Picture of Genomic Similarities and Differences.</title>
        <authorList>
            <person name="Dluhosova J."/>
            <person name="Istvanek J."/>
            <person name="Nedelnik J."/>
            <person name="Repkova J."/>
        </authorList>
    </citation>
    <scope>NUCLEOTIDE SEQUENCE [LARGE SCALE GENOMIC DNA]</scope>
    <source>
        <strain evidence="4">cv. 10/8</strain>
        <tissue evidence="3">Leaf</tissue>
    </source>
</reference>
<dbReference type="AlphaFoldDB" id="A0A392MNZ1"/>
<dbReference type="GO" id="GO:0005737">
    <property type="term" value="C:cytoplasm"/>
    <property type="evidence" value="ECO:0007669"/>
    <property type="project" value="TreeGrafter"/>
</dbReference>
<keyword evidence="4" id="KW-1185">Reference proteome</keyword>
<comment type="caution">
    <text evidence="3">The sequence shown here is derived from an EMBL/GenBank/DDBJ whole genome shotgun (WGS) entry which is preliminary data.</text>
</comment>
<dbReference type="InterPro" id="IPR015943">
    <property type="entry name" value="WD40/YVTN_repeat-like_dom_sf"/>
</dbReference>
<evidence type="ECO:0000313" key="4">
    <source>
        <dbReference type="Proteomes" id="UP000265520"/>
    </source>
</evidence>
<evidence type="ECO:0000256" key="1">
    <source>
        <dbReference type="ARBA" id="ARBA00008070"/>
    </source>
</evidence>
<keyword evidence="2" id="KW-0268">Exocytosis</keyword>
<dbReference type="GO" id="GO:0045159">
    <property type="term" value="F:myosin II binding"/>
    <property type="evidence" value="ECO:0007669"/>
    <property type="project" value="TreeGrafter"/>
</dbReference>
<dbReference type="EMBL" id="LXQA010014635">
    <property type="protein sequence ID" value="MCH88679.1"/>
    <property type="molecule type" value="Genomic_DNA"/>
</dbReference>
<dbReference type="SUPFAM" id="SSF50978">
    <property type="entry name" value="WD40 repeat-like"/>
    <property type="match status" value="1"/>
</dbReference>
<name>A0A392MNZ1_9FABA</name>
<dbReference type="GO" id="GO:0005096">
    <property type="term" value="F:GTPase activator activity"/>
    <property type="evidence" value="ECO:0007669"/>
    <property type="project" value="TreeGrafter"/>
</dbReference>
<accession>A0A392MNZ1</accession>
<proteinExistence type="inferred from homology"/>
<dbReference type="GO" id="GO:0019905">
    <property type="term" value="F:syntaxin binding"/>
    <property type="evidence" value="ECO:0007669"/>
    <property type="project" value="TreeGrafter"/>
</dbReference>
<comment type="similarity">
    <text evidence="1">Belongs to the WD repeat L(2)GL family.</text>
</comment>
<dbReference type="Gene3D" id="2.130.10.10">
    <property type="entry name" value="YVTN repeat-like/Quinoprotein amine dehydrogenase"/>
    <property type="match status" value="1"/>
</dbReference>
<sequence>ILVAAKQLSVQNQRSGKIKWPLIGGVPGQLFKEDRLIIQIFIAGYQDGSVRIWDASYPALSLVYNIKPEVNDAKMGSTNSPVSALDFCPDTLHLAVGDESGIVRLYGLIRSSDDTTLHFVTENGTEG</sequence>
<dbReference type="GO" id="GO:0006893">
    <property type="term" value="P:Golgi to plasma membrane transport"/>
    <property type="evidence" value="ECO:0007669"/>
    <property type="project" value="TreeGrafter"/>
</dbReference>
<protein>
    <submittedName>
        <fullName evidence="3">Syntaxin-binding protein 5-like protein</fullName>
    </submittedName>
</protein>
<dbReference type="GO" id="GO:0006887">
    <property type="term" value="P:exocytosis"/>
    <property type="evidence" value="ECO:0007669"/>
    <property type="project" value="UniProtKB-KW"/>
</dbReference>
<dbReference type="PANTHER" id="PTHR10241">
    <property type="entry name" value="LETHAL 2 GIANT LARVAE PROTEIN"/>
    <property type="match status" value="1"/>
</dbReference>
<dbReference type="InterPro" id="IPR036322">
    <property type="entry name" value="WD40_repeat_dom_sf"/>
</dbReference>
<dbReference type="GO" id="GO:0005886">
    <property type="term" value="C:plasma membrane"/>
    <property type="evidence" value="ECO:0007669"/>
    <property type="project" value="TreeGrafter"/>
</dbReference>
<dbReference type="Pfam" id="PF00400">
    <property type="entry name" value="WD40"/>
    <property type="match status" value="2"/>
</dbReference>